<dbReference type="InterPro" id="IPR004358">
    <property type="entry name" value="Sig_transdc_His_kin-like_C"/>
</dbReference>
<dbReference type="InterPro" id="IPR036890">
    <property type="entry name" value="HATPase_C_sf"/>
</dbReference>
<evidence type="ECO:0000256" key="2">
    <source>
        <dbReference type="ARBA" id="ARBA00004370"/>
    </source>
</evidence>
<evidence type="ECO:0000259" key="12">
    <source>
        <dbReference type="PROSITE" id="PS50109"/>
    </source>
</evidence>
<evidence type="ECO:0000256" key="6">
    <source>
        <dbReference type="ARBA" id="ARBA00022692"/>
    </source>
</evidence>
<evidence type="ECO:0000256" key="7">
    <source>
        <dbReference type="ARBA" id="ARBA00022777"/>
    </source>
</evidence>
<dbReference type="EMBL" id="FP565575">
    <property type="protein sequence ID" value="CBE69949.1"/>
    <property type="molecule type" value="Genomic_DNA"/>
</dbReference>
<feature type="domain" description="Histidine kinase" evidence="12">
    <location>
        <begin position="249"/>
        <end position="466"/>
    </location>
</feature>
<dbReference type="Gene3D" id="1.10.287.130">
    <property type="match status" value="1"/>
</dbReference>
<feature type="domain" description="HAMP" evidence="13">
    <location>
        <begin position="188"/>
        <end position="241"/>
    </location>
</feature>
<gene>
    <name evidence="14" type="ORF">DAMO_2876</name>
</gene>
<sequence>MRWGLRARLVFWHGIGLAVILAGTFAAADWLLRRSLSDQVDAALLALAETEAASALDSTTIHLHEHRGASGAPEFRTLDKLVQILDLDGRVIIRSVSLGDTTLPMSSILLSRIRNRETVLDTLQNFAGDPVRLVSMPIEEGGKVRYALQVATSLRPTRIFLATTRLLIIIVSFVLLAVVTVTGAILAKNTLRPIEAMVAMAQRVGETNLQERLPYPGTKDEIGHLVDTLNGMLDRLERSFAVQSRFTADAAHELRSPLSRLRAELEVALRRPRDLSEYRTVLLSCLEEVERLSRLTGDLLVLARLDAGERHGCKRESVLITTVVDRAVKRIQQEAQRKNVAIAIEPSAHLSVAVYDGSLEQVIANLLENAIKFSPSGSNITVRARSENDHVLLTVSDTGPGIPCNELPRVFERFYRGDTARSSEVPGVGLGLAICRGIVEAQGGSISVDGTSGAGTTVTVRLARAV</sequence>
<keyword evidence="5 14" id="KW-0808">Transferase</keyword>
<organism evidence="14 15">
    <name type="scientific">Methylomirabilis oxygeniifera</name>
    <dbReference type="NCBI Taxonomy" id="671143"/>
    <lineage>
        <taxon>Bacteria</taxon>
        <taxon>Candidatus Methylomirabilota</taxon>
        <taxon>Candidatus Methylomirabilia</taxon>
        <taxon>Candidatus Methylomirabilales</taxon>
        <taxon>Candidatus Methylomirabilaceae</taxon>
        <taxon>Candidatus Methylomirabilis</taxon>
    </lineage>
</organism>
<dbReference type="GO" id="GO:0000155">
    <property type="term" value="F:phosphorelay sensor kinase activity"/>
    <property type="evidence" value="ECO:0007669"/>
    <property type="project" value="InterPro"/>
</dbReference>
<dbReference type="SUPFAM" id="SSF55874">
    <property type="entry name" value="ATPase domain of HSP90 chaperone/DNA topoisomerase II/histidine kinase"/>
    <property type="match status" value="1"/>
</dbReference>
<evidence type="ECO:0000256" key="1">
    <source>
        <dbReference type="ARBA" id="ARBA00000085"/>
    </source>
</evidence>
<dbReference type="CDD" id="cd00082">
    <property type="entry name" value="HisKA"/>
    <property type="match status" value="1"/>
</dbReference>
<dbReference type="KEGG" id="mox:DAMO_2876"/>
<evidence type="ECO:0000256" key="9">
    <source>
        <dbReference type="ARBA" id="ARBA00023012"/>
    </source>
</evidence>
<dbReference type="InterPro" id="IPR050428">
    <property type="entry name" value="TCS_sensor_his_kinase"/>
</dbReference>
<keyword evidence="7" id="KW-0418">Kinase</keyword>
<evidence type="ECO:0000256" key="10">
    <source>
        <dbReference type="ARBA" id="ARBA00023136"/>
    </source>
</evidence>
<comment type="subcellular location">
    <subcellularLocation>
        <location evidence="2">Membrane</location>
    </subcellularLocation>
</comment>
<comment type="catalytic activity">
    <reaction evidence="1">
        <text>ATP + protein L-histidine = ADP + protein N-phospho-L-histidine.</text>
        <dbReference type="EC" id="2.7.13.3"/>
    </reaction>
</comment>
<dbReference type="PROSITE" id="PS50109">
    <property type="entry name" value="HIS_KIN"/>
    <property type="match status" value="1"/>
</dbReference>
<dbReference type="AlphaFoldDB" id="D5MLP2"/>
<dbReference type="InterPro" id="IPR003660">
    <property type="entry name" value="HAMP_dom"/>
</dbReference>
<dbReference type="CDD" id="cd06225">
    <property type="entry name" value="HAMP"/>
    <property type="match status" value="1"/>
</dbReference>
<keyword evidence="6 11" id="KW-0812">Transmembrane</keyword>
<dbReference type="SUPFAM" id="SSF47384">
    <property type="entry name" value="Homodimeric domain of signal transducing histidine kinase"/>
    <property type="match status" value="1"/>
</dbReference>
<dbReference type="GO" id="GO:0005886">
    <property type="term" value="C:plasma membrane"/>
    <property type="evidence" value="ECO:0007669"/>
    <property type="project" value="TreeGrafter"/>
</dbReference>
<dbReference type="CDD" id="cd00075">
    <property type="entry name" value="HATPase"/>
    <property type="match status" value="1"/>
</dbReference>
<proteinExistence type="predicted"/>
<dbReference type="Gene3D" id="3.30.565.10">
    <property type="entry name" value="Histidine kinase-like ATPase, C-terminal domain"/>
    <property type="match status" value="1"/>
</dbReference>
<reference evidence="14 15" key="1">
    <citation type="journal article" date="2010" name="Nature">
        <title>Nitrite-driven anaerobic methane oxidation by oxygenic bacteria.</title>
        <authorList>
            <person name="Ettwig K.F."/>
            <person name="Butler M.K."/>
            <person name="Le Paslier D."/>
            <person name="Pelletier E."/>
            <person name="Mangenot S."/>
            <person name="Kuypers M.M.M."/>
            <person name="Schreiber F."/>
            <person name="Dutilh B.E."/>
            <person name="Zedelius J."/>
            <person name="de Beer D."/>
            <person name="Gloerich J."/>
            <person name="Wessels H.J.C.T."/>
            <person name="van Allen T."/>
            <person name="Luesken F."/>
            <person name="Wu M."/>
            <person name="van de Pas-Schoonen K.T."/>
            <person name="Op den Camp H.J.M."/>
            <person name="Janssen-Megens E.M."/>
            <person name="Francoijs K-J."/>
            <person name="Stunnenberg H."/>
            <person name="Weissenbach J."/>
            <person name="Jetten M.S.M."/>
            <person name="Strous M."/>
        </authorList>
    </citation>
    <scope>NUCLEOTIDE SEQUENCE [LARGE SCALE GENOMIC DNA]</scope>
</reference>
<dbReference type="HOGENOM" id="CLU_000445_89_6_0"/>
<dbReference type="EC" id="2.7.13.3" evidence="3"/>
<dbReference type="Pfam" id="PF00672">
    <property type="entry name" value="HAMP"/>
    <property type="match status" value="1"/>
</dbReference>
<keyword evidence="8 11" id="KW-1133">Transmembrane helix</keyword>
<dbReference type="Pfam" id="PF00512">
    <property type="entry name" value="HisKA"/>
    <property type="match status" value="1"/>
</dbReference>
<dbReference type="eggNOG" id="COG3850">
    <property type="taxonomic scope" value="Bacteria"/>
</dbReference>
<evidence type="ECO:0000313" key="14">
    <source>
        <dbReference type="EMBL" id="CBE69949.1"/>
    </source>
</evidence>
<evidence type="ECO:0000256" key="5">
    <source>
        <dbReference type="ARBA" id="ARBA00022679"/>
    </source>
</evidence>
<dbReference type="FunFam" id="3.30.565.10:FF:000006">
    <property type="entry name" value="Sensor histidine kinase WalK"/>
    <property type="match status" value="1"/>
</dbReference>
<protein>
    <recommendedName>
        <fullName evidence="3">histidine kinase</fullName>
        <ecNumber evidence="3">2.7.13.3</ecNumber>
    </recommendedName>
</protein>
<evidence type="ECO:0000259" key="13">
    <source>
        <dbReference type="PROSITE" id="PS50885"/>
    </source>
</evidence>
<dbReference type="InterPro" id="IPR003661">
    <property type="entry name" value="HisK_dim/P_dom"/>
</dbReference>
<feature type="transmembrane region" description="Helical" evidence="11">
    <location>
        <begin position="166"/>
        <end position="187"/>
    </location>
</feature>
<dbReference type="PANTHER" id="PTHR45436">
    <property type="entry name" value="SENSOR HISTIDINE KINASE YKOH"/>
    <property type="match status" value="1"/>
</dbReference>
<dbReference type="eggNOG" id="COG2205">
    <property type="taxonomic scope" value="Bacteria"/>
</dbReference>
<dbReference type="Pfam" id="PF02518">
    <property type="entry name" value="HATPase_c"/>
    <property type="match status" value="1"/>
</dbReference>
<evidence type="ECO:0000256" key="8">
    <source>
        <dbReference type="ARBA" id="ARBA00022989"/>
    </source>
</evidence>
<keyword evidence="10 11" id="KW-0472">Membrane</keyword>
<keyword evidence="4" id="KW-0597">Phosphoprotein</keyword>
<dbReference type="Proteomes" id="UP000006898">
    <property type="component" value="Chromosome"/>
</dbReference>
<dbReference type="SMART" id="SM00388">
    <property type="entry name" value="HisKA"/>
    <property type="match status" value="1"/>
</dbReference>
<evidence type="ECO:0000256" key="11">
    <source>
        <dbReference type="SAM" id="Phobius"/>
    </source>
</evidence>
<dbReference type="Gene3D" id="6.10.340.10">
    <property type="match status" value="1"/>
</dbReference>
<dbReference type="SMART" id="SM00387">
    <property type="entry name" value="HATPase_c"/>
    <property type="match status" value="1"/>
</dbReference>
<dbReference type="InterPro" id="IPR005467">
    <property type="entry name" value="His_kinase_dom"/>
</dbReference>
<evidence type="ECO:0000313" key="15">
    <source>
        <dbReference type="Proteomes" id="UP000006898"/>
    </source>
</evidence>
<dbReference type="SUPFAM" id="SSF158472">
    <property type="entry name" value="HAMP domain-like"/>
    <property type="match status" value="1"/>
</dbReference>
<dbReference type="InterPro" id="IPR003594">
    <property type="entry name" value="HATPase_dom"/>
</dbReference>
<dbReference type="InterPro" id="IPR036097">
    <property type="entry name" value="HisK_dim/P_sf"/>
</dbReference>
<dbReference type="PATRIC" id="fig|671143.5.peg.2520"/>
<accession>D5MLP2</accession>
<evidence type="ECO:0000256" key="4">
    <source>
        <dbReference type="ARBA" id="ARBA00022553"/>
    </source>
</evidence>
<name>D5MLP2_METO1</name>
<keyword evidence="9" id="KW-0902">Two-component regulatory system</keyword>
<dbReference type="SMART" id="SM00304">
    <property type="entry name" value="HAMP"/>
    <property type="match status" value="1"/>
</dbReference>
<dbReference type="STRING" id="671143.DAMO_2876"/>
<dbReference type="PRINTS" id="PR00344">
    <property type="entry name" value="BCTRLSENSOR"/>
</dbReference>
<dbReference type="PANTHER" id="PTHR45436:SF5">
    <property type="entry name" value="SENSOR HISTIDINE KINASE TRCS"/>
    <property type="match status" value="1"/>
</dbReference>
<evidence type="ECO:0000256" key="3">
    <source>
        <dbReference type="ARBA" id="ARBA00012438"/>
    </source>
</evidence>
<dbReference type="PROSITE" id="PS50885">
    <property type="entry name" value="HAMP"/>
    <property type="match status" value="1"/>
</dbReference>